<feature type="transmembrane region" description="Helical" evidence="5">
    <location>
        <begin position="353"/>
        <end position="384"/>
    </location>
</feature>
<organism evidence="7">
    <name type="scientific">Streptomyces sp. R08</name>
    <dbReference type="NCBI Taxonomy" id="3238624"/>
    <lineage>
        <taxon>Bacteria</taxon>
        <taxon>Bacillati</taxon>
        <taxon>Actinomycetota</taxon>
        <taxon>Actinomycetes</taxon>
        <taxon>Kitasatosporales</taxon>
        <taxon>Streptomycetaceae</taxon>
        <taxon>Streptomyces</taxon>
    </lineage>
</organism>
<dbReference type="InterPro" id="IPR052706">
    <property type="entry name" value="Membrane-Transporter-like"/>
</dbReference>
<keyword evidence="2 5" id="KW-0812">Transmembrane</keyword>
<feature type="transmembrane region" description="Helical" evidence="5">
    <location>
        <begin position="295"/>
        <end position="315"/>
    </location>
</feature>
<feature type="transmembrane region" description="Helical" evidence="5">
    <location>
        <begin position="321"/>
        <end position="341"/>
    </location>
</feature>
<feature type="transmembrane region" description="Helical" evidence="5">
    <location>
        <begin position="174"/>
        <end position="193"/>
    </location>
</feature>
<feature type="transmembrane region" description="Helical" evidence="5">
    <location>
        <begin position="144"/>
        <end position="162"/>
    </location>
</feature>
<dbReference type="AlphaFoldDB" id="A0AB39MLN6"/>
<evidence type="ECO:0000256" key="4">
    <source>
        <dbReference type="ARBA" id="ARBA00023136"/>
    </source>
</evidence>
<dbReference type="CDD" id="cd07042">
    <property type="entry name" value="STAS_SulP_like_sulfate_transporter"/>
    <property type="match status" value="1"/>
</dbReference>
<evidence type="ECO:0000313" key="7">
    <source>
        <dbReference type="EMBL" id="XDQ07052.1"/>
    </source>
</evidence>
<dbReference type="PANTHER" id="PTHR43310:SF1">
    <property type="entry name" value="SULFATE TRANSPORTER YBAR-RELATED"/>
    <property type="match status" value="1"/>
</dbReference>
<dbReference type="GO" id="GO:0016020">
    <property type="term" value="C:membrane"/>
    <property type="evidence" value="ECO:0007669"/>
    <property type="project" value="UniProtKB-SubCell"/>
</dbReference>
<comment type="subcellular location">
    <subcellularLocation>
        <location evidence="1">Membrane</location>
        <topology evidence="1">Multi-pass membrane protein</topology>
    </subcellularLocation>
</comment>
<evidence type="ECO:0000259" key="6">
    <source>
        <dbReference type="PROSITE" id="PS50801"/>
    </source>
</evidence>
<feature type="domain" description="STAS" evidence="6">
    <location>
        <begin position="405"/>
        <end position="482"/>
    </location>
</feature>
<feature type="transmembrane region" description="Helical" evidence="5">
    <location>
        <begin position="88"/>
        <end position="108"/>
    </location>
</feature>
<dbReference type="SUPFAM" id="SSF52091">
    <property type="entry name" value="SpoIIaa-like"/>
    <property type="match status" value="1"/>
</dbReference>
<accession>A0AB39MLN6</accession>
<dbReference type="RefSeq" id="WP_369191883.1">
    <property type="nucleotide sequence ID" value="NZ_CP163431.1"/>
</dbReference>
<feature type="transmembrane region" description="Helical" evidence="5">
    <location>
        <begin position="213"/>
        <end position="233"/>
    </location>
</feature>
<evidence type="ECO:0000256" key="3">
    <source>
        <dbReference type="ARBA" id="ARBA00022989"/>
    </source>
</evidence>
<dbReference type="Pfam" id="PF00916">
    <property type="entry name" value="Sulfate_transp"/>
    <property type="match status" value="2"/>
</dbReference>
<dbReference type="InterPro" id="IPR036513">
    <property type="entry name" value="STAS_dom_sf"/>
</dbReference>
<keyword evidence="4 5" id="KW-0472">Membrane</keyword>
<dbReference type="InterPro" id="IPR011547">
    <property type="entry name" value="SLC26A/SulP_dom"/>
</dbReference>
<evidence type="ECO:0000256" key="1">
    <source>
        <dbReference type="ARBA" id="ARBA00004141"/>
    </source>
</evidence>
<dbReference type="Gene3D" id="3.30.750.24">
    <property type="entry name" value="STAS domain"/>
    <property type="match status" value="1"/>
</dbReference>
<dbReference type="PROSITE" id="PS50801">
    <property type="entry name" value="STAS"/>
    <property type="match status" value="1"/>
</dbReference>
<name>A0AB39MLN6_9ACTN</name>
<evidence type="ECO:0000256" key="5">
    <source>
        <dbReference type="SAM" id="Phobius"/>
    </source>
</evidence>
<reference evidence="7" key="1">
    <citation type="submission" date="2024-07" db="EMBL/GenBank/DDBJ databases">
        <authorList>
            <person name="Yu S.T."/>
        </authorList>
    </citation>
    <scope>NUCLEOTIDE SEQUENCE</scope>
    <source>
        <strain evidence="7">R08</strain>
    </source>
</reference>
<protein>
    <submittedName>
        <fullName evidence="7">SulP family inorganic anion transporter</fullName>
    </submittedName>
</protein>
<feature type="transmembrane region" description="Helical" evidence="5">
    <location>
        <begin position="120"/>
        <end position="138"/>
    </location>
</feature>
<gene>
    <name evidence="7" type="ORF">AB5J58_45740</name>
</gene>
<keyword evidence="3 5" id="KW-1133">Transmembrane helix</keyword>
<evidence type="ECO:0000256" key="2">
    <source>
        <dbReference type="ARBA" id="ARBA00022692"/>
    </source>
</evidence>
<dbReference type="PANTHER" id="PTHR43310">
    <property type="entry name" value="SULFATE TRANSPORTER YBAR-RELATED"/>
    <property type="match status" value="1"/>
</dbReference>
<feature type="transmembrane region" description="Helical" evidence="5">
    <location>
        <begin position="45"/>
        <end position="61"/>
    </location>
</feature>
<sequence>MRGPRRPSWLSPKVLRTEVLAGLVVALALIPEAISFSIIAGVDPAIGLFASFTMAVTIAFVGGRPAMISAATGAVALVIGPLNREHGFGYLVAAVILAGGFQIVLGALGVAKLMRFVPRSVMVGFVNSLAILIFMAQVPEMHDVPWAVYPLLAAGLALMVFFPKVTKAVPAPLVSIVVLTAITLAAGIAVPTVGDKGDLPSSLPVPGLPDVPFTMETLKIVAPYAFAMALVGLMESLMTAKLVDDITDTHSNKTRESVGQGIANIVTGFFGGMGGCAMIGQTMINVRVSGARTRLSTFLAGAFLMVLCVVFGPVVSDIPMAALVAVMVMVCFATFDWHSIAPKTLKRMPAGEITVMVITVVCVVATSNLAIGVVVGSITAMVIFAKRVAHLADVTSVTDPDGTRVVYSVTGELFFAASNDLVGRFNYATDPDKVVIDLSAAHIWDASSVAALDAIETKYAQRGKTVEIISLNEPSARLHKTLSGELTGGH</sequence>
<dbReference type="EMBL" id="CP163431">
    <property type="protein sequence ID" value="XDQ07052.1"/>
    <property type="molecule type" value="Genomic_DNA"/>
</dbReference>
<proteinExistence type="predicted"/>
<dbReference type="InterPro" id="IPR002645">
    <property type="entry name" value="STAS_dom"/>
</dbReference>
<dbReference type="Pfam" id="PF01740">
    <property type="entry name" value="STAS"/>
    <property type="match status" value="1"/>
</dbReference>